<dbReference type="GO" id="GO:0046872">
    <property type="term" value="F:metal ion binding"/>
    <property type="evidence" value="ECO:0007669"/>
    <property type="project" value="UniProtKB-KW"/>
</dbReference>
<organism evidence="5 6">
    <name type="scientific">Eleusine coracana subsp. coracana</name>
    <dbReference type="NCBI Taxonomy" id="191504"/>
    <lineage>
        <taxon>Eukaryota</taxon>
        <taxon>Viridiplantae</taxon>
        <taxon>Streptophyta</taxon>
        <taxon>Embryophyta</taxon>
        <taxon>Tracheophyta</taxon>
        <taxon>Spermatophyta</taxon>
        <taxon>Magnoliopsida</taxon>
        <taxon>Liliopsida</taxon>
        <taxon>Poales</taxon>
        <taxon>Poaceae</taxon>
        <taxon>PACMAD clade</taxon>
        <taxon>Chloridoideae</taxon>
        <taxon>Cynodonteae</taxon>
        <taxon>Eleusininae</taxon>
        <taxon>Eleusine</taxon>
    </lineage>
</organism>
<accession>A0AAV5CNN1</accession>
<dbReference type="Gene3D" id="1.10.1200.270">
    <property type="entry name" value="Methyltransferase, alpha-helical capping domain"/>
    <property type="match status" value="1"/>
</dbReference>
<reference evidence="5" key="2">
    <citation type="submission" date="2021-12" db="EMBL/GenBank/DDBJ databases">
        <title>Resequencing data analysis of finger millet.</title>
        <authorList>
            <person name="Hatakeyama M."/>
            <person name="Aluri S."/>
            <person name="Balachadran M.T."/>
            <person name="Sivarajan S.R."/>
            <person name="Poveda L."/>
            <person name="Shimizu-Inatsugi R."/>
            <person name="Schlapbach R."/>
            <person name="Sreeman S.M."/>
            <person name="Shimizu K.K."/>
        </authorList>
    </citation>
    <scope>NUCLEOTIDE SEQUENCE</scope>
</reference>
<feature type="compositionally biased region" description="Low complexity" evidence="4">
    <location>
        <begin position="29"/>
        <end position="43"/>
    </location>
</feature>
<evidence type="ECO:0000256" key="3">
    <source>
        <dbReference type="ARBA" id="ARBA00022842"/>
    </source>
</evidence>
<evidence type="ECO:0000313" key="5">
    <source>
        <dbReference type="EMBL" id="GJM99978.1"/>
    </source>
</evidence>
<dbReference type="PANTHER" id="PTHR31009">
    <property type="entry name" value="S-ADENOSYL-L-METHIONINE:CARBOXYL METHYLTRANSFERASE FAMILY PROTEIN"/>
    <property type="match status" value="1"/>
</dbReference>
<dbReference type="Proteomes" id="UP001054889">
    <property type="component" value="Unassembled WGS sequence"/>
</dbReference>
<dbReference type="Pfam" id="PF03492">
    <property type="entry name" value="Methyltransf_7"/>
    <property type="match status" value="1"/>
</dbReference>
<dbReference type="SUPFAM" id="SSF53335">
    <property type="entry name" value="S-adenosyl-L-methionine-dependent methyltransferases"/>
    <property type="match status" value="1"/>
</dbReference>
<gene>
    <name evidence="5" type="primary">ga17126</name>
    <name evidence="5" type="ORF">PR202_ga17126</name>
</gene>
<feature type="region of interest" description="Disordered" evidence="4">
    <location>
        <begin position="20"/>
        <end position="43"/>
    </location>
</feature>
<evidence type="ECO:0000313" key="6">
    <source>
        <dbReference type="Proteomes" id="UP001054889"/>
    </source>
</evidence>
<dbReference type="InterPro" id="IPR042086">
    <property type="entry name" value="MeTrfase_capping"/>
</dbReference>
<dbReference type="InterPro" id="IPR005299">
    <property type="entry name" value="MeTrfase_7"/>
</dbReference>
<keyword evidence="6" id="KW-1185">Reference proteome</keyword>
<evidence type="ECO:0000256" key="4">
    <source>
        <dbReference type="SAM" id="MobiDB-lite"/>
    </source>
</evidence>
<name>A0AAV5CNN1_ELECO</name>
<reference evidence="5" key="1">
    <citation type="journal article" date="2018" name="DNA Res.">
        <title>Multiple hybrid de novo genome assembly of finger millet, an orphan allotetraploid crop.</title>
        <authorList>
            <person name="Hatakeyama M."/>
            <person name="Aluri S."/>
            <person name="Balachadran M.T."/>
            <person name="Sivarajan S.R."/>
            <person name="Patrignani A."/>
            <person name="Gruter S."/>
            <person name="Poveda L."/>
            <person name="Shimizu-Inatsugi R."/>
            <person name="Baeten J."/>
            <person name="Francoijs K.J."/>
            <person name="Nataraja K.N."/>
            <person name="Reddy Y.A.N."/>
            <person name="Phadnis S."/>
            <person name="Ravikumar R.L."/>
            <person name="Schlapbach R."/>
            <person name="Sreeman S.M."/>
            <person name="Shimizu K.K."/>
        </authorList>
    </citation>
    <scope>NUCLEOTIDE SEQUENCE</scope>
</reference>
<comment type="similarity">
    <text evidence="1">Belongs to the methyltransferase superfamily. Type-7 methyltransferase family. SABATH subfamily.</text>
</comment>
<comment type="caution">
    <text evidence="5">The sequence shown here is derived from an EMBL/GenBank/DDBJ whole genome shotgun (WGS) entry which is preliminary data.</text>
</comment>
<sequence length="477" mass="52735">MGGWVSRCCPFVVAAGRRSREREGERTASCRAGSGSSGGASMPAGGTGAIWRISYHDGATAIDGGSYGRVSVRRRLAGENGRGKGRLTRLDPELGLGFGKFRHFLAMLQVERDLHMIAGDGETSYGRNSRIQEKAMLMALPVLEKAAIQVYSALHPETMVVADLGCSSGPNTLLFVSNLLNAIAAQHQKLGGSDPLELQFFLNDLPGNDFNMLFWSLDQLKKTTTTSDKSPPYYISGLPGSFYTRIFPRQSVHLFHSSCCLHWLPQVPEGLQSEEGAYFNRDNIHITGDAPYIAAKLFQDQFYKDFSLFLKLRHEELVPGGEMVLIFLARKSENIYSGDLSLLLGLFGQSLRTLVAEGLVDREKLDSFVIPMYQPAVGEVTAIVKRSELFELGHTQLLEVSWDPYDNSDSELGKIDSAQSGVNIAKHVRAWMEPMIEYHFGGAIVDVLFTEFASRVGKHFEKEKTKHMGILVSLKKM</sequence>
<proteinExistence type="inferred from homology"/>
<dbReference type="EMBL" id="BQKI01000008">
    <property type="protein sequence ID" value="GJM99978.1"/>
    <property type="molecule type" value="Genomic_DNA"/>
</dbReference>
<keyword evidence="3" id="KW-0460">Magnesium</keyword>
<protein>
    <submittedName>
        <fullName evidence="5">Uncharacterized protein</fullName>
    </submittedName>
</protein>
<dbReference type="InterPro" id="IPR029063">
    <property type="entry name" value="SAM-dependent_MTases_sf"/>
</dbReference>
<evidence type="ECO:0000256" key="2">
    <source>
        <dbReference type="ARBA" id="ARBA00022723"/>
    </source>
</evidence>
<dbReference type="Gene3D" id="3.40.50.150">
    <property type="entry name" value="Vaccinia Virus protein VP39"/>
    <property type="match status" value="1"/>
</dbReference>
<keyword evidence="2" id="KW-0479">Metal-binding</keyword>
<dbReference type="GO" id="GO:0008168">
    <property type="term" value="F:methyltransferase activity"/>
    <property type="evidence" value="ECO:0007669"/>
    <property type="project" value="InterPro"/>
</dbReference>
<evidence type="ECO:0000256" key="1">
    <source>
        <dbReference type="ARBA" id="ARBA00008908"/>
    </source>
</evidence>
<dbReference type="AlphaFoldDB" id="A0AAV5CNN1"/>